<evidence type="ECO:0000256" key="13">
    <source>
        <dbReference type="HAMAP-Rule" id="MF_00451"/>
    </source>
</evidence>
<feature type="binding site" evidence="13 14">
    <location>
        <position position="87"/>
    </location>
    <ligand>
        <name>ATP</name>
        <dbReference type="ChEBI" id="CHEBI:30616"/>
    </ligand>
</feature>
<comment type="catalytic activity">
    <reaction evidence="13">
        <text>a ribonucleoside 5'-diphosphate + ATP = a ribonucleoside 5'-triphosphate + ADP</text>
        <dbReference type="Rhea" id="RHEA:18113"/>
        <dbReference type="ChEBI" id="CHEBI:30616"/>
        <dbReference type="ChEBI" id="CHEBI:57930"/>
        <dbReference type="ChEBI" id="CHEBI:61557"/>
        <dbReference type="ChEBI" id="CHEBI:456216"/>
        <dbReference type="EC" id="2.7.4.6"/>
    </reaction>
</comment>
<evidence type="ECO:0000256" key="11">
    <source>
        <dbReference type="ARBA" id="ARBA00022842"/>
    </source>
</evidence>
<proteinExistence type="inferred from homology"/>
<dbReference type="PANTHER" id="PTHR46161">
    <property type="entry name" value="NUCLEOSIDE DIPHOSPHATE KINASE"/>
    <property type="match status" value="1"/>
</dbReference>
<gene>
    <name evidence="13" type="primary">ndk</name>
    <name evidence="18" type="ORF">EV694_0867</name>
</gene>
<evidence type="ECO:0000256" key="2">
    <source>
        <dbReference type="ARBA" id="ARBA00012966"/>
    </source>
</evidence>
<evidence type="ECO:0000256" key="9">
    <source>
        <dbReference type="ARBA" id="ARBA00022777"/>
    </source>
</evidence>
<comment type="cofactor">
    <cofactor evidence="13">
        <name>Mg(2+)</name>
        <dbReference type="ChEBI" id="CHEBI:18420"/>
    </cofactor>
</comment>
<keyword evidence="6 13" id="KW-0808">Transferase</keyword>
<evidence type="ECO:0000256" key="3">
    <source>
        <dbReference type="ARBA" id="ARBA00017632"/>
    </source>
</evidence>
<evidence type="ECO:0000256" key="1">
    <source>
        <dbReference type="ARBA" id="ARBA00008142"/>
    </source>
</evidence>
<dbReference type="RefSeq" id="WP_132689710.1">
    <property type="nucleotide sequence ID" value="NZ_SMFT01000002.1"/>
</dbReference>
<dbReference type="PRINTS" id="PR01243">
    <property type="entry name" value="NUCDPKINASE"/>
</dbReference>
<keyword evidence="19" id="KW-1185">Reference proteome</keyword>
<dbReference type="InterPro" id="IPR034907">
    <property type="entry name" value="NDK-like_dom"/>
</dbReference>
<keyword evidence="10 13" id="KW-0067">ATP-binding</keyword>
<dbReference type="GO" id="GO:0046872">
    <property type="term" value="F:metal ion binding"/>
    <property type="evidence" value="ECO:0007669"/>
    <property type="project" value="UniProtKB-KW"/>
</dbReference>
<dbReference type="Gene3D" id="3.30.70.141">
    <property type="entry name" value="Nucleoside diphosphate kinase-like domain"/>
    <property type="match status" value="1"/>
</dbReference>
<keyword evidence="4 13" id="KW-0963">Cytoplasm</keyword>
<dbReference type="SUPFAM" id="SSF54919">
    <property type="entry name" value="Nucleoside diphosphate kinase, NDK"/>
    <property type="match status" value="1"/>
</dbReference>
<evidence type="ECO:0000256" key="10">
    <source>
        <dbReference type="ARBA" id="ARBA00022840"/>
    </source>
</evidence>
<evidence type="ECO:0000256" key="14">
    <source>
        <dbReference type="PROSITE-ProRule" id="PRU00706"/>
    </source>
</evidence>
<accession>A0A4R1G4A9</accession>
<dbReference type="HAMAP" id="MF_00451">
    <property type="entry name" value="NDP_kinase"/>
    <property type="match status" value="1"/>
</dbReference>
<dbReference type="Proteomes" id="UP000294702">
    <property type="component" value="Unassembled WGS sequence"/>
</dbReference>
<dbReference type="PROSITE" id="PS00469">
    <property type="entry name" value="NDPK"/>
    <property type="match status" value="1"/>
</dbReference>
<feature type="domain" description="Nucleoside diphosphate kinase-like" evidence="17">
    <location>
        <begin position="3"/>
        <end position="139"/>
    </location>
</feature>
<dbReference type="InterPro" id="IPR036850">
    <property type="entry name" value="NDK-like_dom_sf"/>
</dbReference>
<evidence type="ECO:0000256" key="6">
    <source>
        <dbReference type="ARBA" id="ARBA00022679"/>
    </source>
</evidence>
<dbReference type="PROSITE" id="PS51374">
    <property type="entry name" value="NDPK_LIKE"/>
    <property type="match status" value="1"/>
</dbReference>
<dbReference type="Pfam" id="PF00334">
    <property type="entry name" value="NDK"/>
    <property type="match status" value="1"/>
</dbReference>
<comment type="subunit">
    <text evidence="13">Homotetramer.</text>
</comment>
<dbReference type="NCBIfam" id="NF001908">
    <property type="entry name" value="PRK00668.1"/>
    <property type="match status" value="1"/>
</dbReference>
<dbReference type="FunFam" id="3.30.70.141:FF:000003">
    <property type="entry name" value="Nucleoside diphosphate kinase"/>
    <property type="match status" value="1"/>
</dbReference>
<feature type="binding site" evidence="13 14">
    <location>
        <position position="93"/>
    </location>
    <ligand>
        <name>ATP</name>
        <dbReference type="ChEBI" id="CHEBI:30616"/>
    </ligand>
</feature>
<comment type="caution">
    <text evidence="18">The sequence shown here is derived from an EMBL/GenBank/DDBJ whole genome shotgun (WGS) entry which is preliminary data.</text>
</comment>
<feature type="active site" description="Pros-phosphohistidine intermediate" evidence="13 14">
    <location>
        <position position="117"/>
    </location>
</feature>
<dbReference type="PANTHER" id="PTHR46161:SF3">
    <property type="entry name" value="NUCLEOSIDE DIPHOSPHATE KINASE DDB_G0292928-RELATED"/>
    <property type="match status" value="1"/>
</dbReference>
<evidence type="ECO:0000256" key="8">
    <source>
        <dbReference type="ARBA" id="ARBA00022741"/>
    </source>
</evidence>
<dbReference type="SMART" id="SM00562">
    <property type="entry name" value="NDK"/>
    <property type="match status" value="1"/>
</dbReference>
<keyword evidence="7 13" id="KW-0479">Metal-binding</keyword>
<comment type="subcellular location">
    <subcellularLocation>
        <location evidence="13">Cytoplasm</location>
    </subcellularLocation>
</comment>
<organism evidence="18 19">
    <name type="scientific">Volucribacter psittacicida</name>
    <dbReference type="NCBI Taxonomy" id="203482"/>
    <lineage>
        <taxon>Bacteria</taxon>
        <taxon>Pseudomonadati</taxon>
        <taxon>Pseudomonadota</taxon>
        <taxon>Gammaproteobacteria</taxon>
        <taxon>Pasteurellales</taxon>
        <taxon>Pasteurellaceae</taxon>
        <taxon>Volucribacter</taxon>
    </lineage>
</organism>
<dbReference type="OrthoDB" id="9801161at2"/>
<keyword evidence="12 13" id="KW-0546">Nucleotide metabolism</keyword>
<dbReference type="GO" id="GO:0006228">
    <property type="term" value="P:UTP biosynthetic process"/>
    <property type="evidence" value="ECO:0007669"/>
    <property type="project" value="UniProtKB-UniRule"/>
</dbReference>
<feature type="binding site" evidence="13 14">
    <location>
        <position position="114"/>
    </location>
    <ligand>
        <name>ATP</name>
        <dbReference type="ChEBI" id="CHEBI:30616"/>
    </ligand>
</feature>
<protein>
    <recommendedName>
        <fullName evidence="3 13">Nucleoside diphosphate kinase</fullName>
        <shortName evidence="13">NDK</shortName>
        <shortName evidence="13">NDP kinase</shortName>
        <ecNumber evidence="2 13">2.7.4.6</ecNumber>
    </recommendedName>
    <alternativeName>
        <fullName evidence="13">Nucleoside-2-P kinase</fullName>
    </alternativeName>
</protein>
<feature type="binding site" evidence="13 14">
    <location>
        <position position="59"/>
    </location>
    <ligand>
        <name>ATP</name>
        <dbReference type="ChEBI" id="CHEBI:30616"/>
    </ligand>
</feature>
<feature type="binding site" evidence="13 14">
    <location>
        <position position="11"/>
    </location>
    <ligand>
        <name>ATP</name>
        <dbReference type="ChEBI" id="CHEBI:30616"/>
    </ligand>
</feature>
<dbReference type="InterPro" id="IPR001564">
    <property type="entry name" value="Nucleoside_diP_kinase"/>
</dbReference>
<keyword evidence="8 13" id="KW-0547">Nucleotide-binding</keyword>
<dbReference type="GO" id="GO:0006183">
    <property type="term" value="P:GTP biosynthetic process"/>
    <property type="evidence" value="ECO:0007669"/>
    <property type="project" value="UniProtKB-UniRule"/>
</dbReference>
<comment type="similarity">
    <text evidence="1 13 14 15">Belongs to the NDK family.</text>
</comment>
<sequence length="139" mass="15581">MAVERTLAIIKPDATQRAIIGRILARIEQAKLHIVAMKMLHLNQEQAEGFYAEHREKPFFQPLVAFMTSAPVVVVVLEGENAVKNYRELIGATNLTEARAGTIRHDFALSARENSVHGSDSLASAQREIAYFFVEEELF</sequence>
<dbReference type="EMBL" id="SMFT01000002">
    <property type="protein sequence ID" value="TCJ98461.1"/>
    <property type="molecule type" value="Genomic_DNA"/>
</dbReference>
<keyword evidence="5 13" id="KW-0597">Phosphoprotein</keyword>
<evidence type="ECO:0000256" key="16">
    <source>
        <dbReference type="RuleBase" id="RU004013"/>
    </source>
</evidence>
<comment type="catalytic activity">
    <reaction evidence="13 16">
        <text>a 2'-deoxyribonucleoside 5'-diphosphate + ATP = a 2'-deoxyribonucleoside 5'-triphosphate + ADP</text>
        <dbReference type="Rhea" id="RHEA:44640"/>
        <dbReference type="ChEBI" id="CHEBI:30616"/>
        <dbReference type="ChEBI" id="CHEBI:61560"/>
        <dbReference type="ChEBI" id="CHEBI:73316"/>
        <dbReference type="ChEBI" id="CHEBI:456216"/>
        <dbReference type="EC" id="2.7.4.6"/>
    </reaction>
</comment>
<dbReference type="EC" id="2.7.4.6" evidence="2 13"/>
<evidence type="ECO:0000256" key="15">
    <source>
        <dbReference type="RuleBase" id="RU004011"/>
    </source>
</evidence>
<dbReference type="InterPro" id="IPR023005">
    <property type="entry name" value="Nucleoside_diP_kinase_AS"/>
</dbReference>
<evidence type="ECO:0000256" key="7">
    <source>
        <dbReference type="ARBA" id="ARBA00022723"/>
    </source>
</evidence>
<dbReference type="CDD" id="cd04413">
    <property type="entry name" value="NDPk_I"/>
    <property type="match status" value="1"/>
</dbReference>
<dbReference type="GO" id="GO:0006241">
    <property type="term" value="P:CTP biosynthetic process"/>
    <property type="evidence" value="ECO:0007669"/>
    <property type="project" value="UniProtKB-UniRule"/>
</dbReference>
<evidence type="ECO:0000313" key="18">
    <source>
        <dbReference type="EMBL" id="TCJ98461.1"/>
    </source>
</evidence>
<dbReference type="GO" id="GO:0004550">
    <property type="term" value="F:nucleoside diphosphate kinase activity"/>
    <property type="evidence" value="ECO:0007669"/>
    <property type="project" value="UniProtKB-UniRule"/>
</dbReference>
<evidence type="ECO:0000256" key="12">
    <source>
        <dbReference type="ARBA" id="ARBA00023080"/>
    </source>
</evidence>
<evidence type="ECO:0000259" key="17">
    <source>
        <dbReference type="SMART" id="SM00562"/>
    </source>
</evidence>
<dbReference type="GO" id="GO:0005737">
    <property type="term" value="C:cytoplasm"/>
    <property type="evidence" value="ECO:0007669"/>
    <property type="project" value="UniProtKB-SubCell"/>
</dbReference>
<keyword evidence="9 13" id="KW-0418">Kinase</keyword>
<reference evidence="18 19" key="1">
    <citation type="submission" date="2019-03" db="EMBL/GenBank/DDBJ databases">
        <title>Genomic Encyclopedia of Type Strains, Phase IV (KMG-IV): sequencing the most valuable type-strain genomes for metagenomic binning, comparative biology and taxonomic classification.</title>
        <authorList>
            <person name="Goeker M."/>
        </authorList>
    </citation>
    <scope>NUCLEOTIDE SEQUENCE [LARGE SCALE GENOMIC DNA]</scope>
    <source>
        <strain evidence="18 19">DSM 15534</strain>
    </source>
</reference>
<name>A0A4R1G4A9_9PAST</name>
<evidence type="ECO:0000256" key="4">
    <source>
        <dbReference type="ARBA" id="ARBA00022490"/>
    </source>
</evidence>
<dbReference type="GO" id="GO:0005524">
    <property type="term" value="F:ATP binding"/>
    <property type="evidence" value="ECO:0007669"/>
    <property type="project" value="UniProtKB-UniRule"/>
</dbReference>
<evidence type="ECO:0000313" key="19">
    <source>
        <dbReference type="Proteomes" id="UP000294702"/>
    </source>
</evidence>
<evidence type="ECO:0000256" key="5">
    <source>
        <dbReference type="ARBA" id="ARBA00022553"/>
    </source>
</evidence>
<feature type="binding site" evidence="13 14">
    <location>
        <position position="104"/>
    </location>
    <ligand>
        <name>ATP</name>
        <dbReference type="ChEBI" id="CHEBI:30616"/>
    </ligand>
</feature>
<comment type="function">
    <text evidence="13">Major role in the synthesis of nucleoside triphosphates other than ATP. The ATP gamma phosphate is transferred to the NDP beta phosphate via a ping-pong mechanism, using a phosphorylated active-site intermediate.</text>
</comment>
<dbReference type="AlphaFoldDB" id="A0A4R1G4A9"/>
<keyword evidence="11 13" id="KW-0460">Magnesium</keyword>